<dbReference type="InterPro" id="IPR053008">
    <property type="entry name" value="Phomopsin_biosynth_assoc"/>
</dbReference>
<dbReference type="RefSeq" id="XP_013422369.1">
    <property type="nucleotide sequence ID" value="XM_013566915.1"/>
</dbReference>
<keyword evidence="2" id="KW-1185">Reference proteome</keyword>
<feature type="non-terminal residue" evidence="1">
    <location>
        <position position="1"/>
    </location>
</feature>
<dbReference type="PANTHER" id="PTHR35896">
    <property type="entry name" value="IG-LIKE DOMAIN-CONTAINING PROTEIN"/>
    <property type="match status" value="1"/>
</dbReference>
<evidence type="ECO:0000313" key="2">
    <source>
        <dbReference type="Proteomes" id="UP000027730"/>
    </source>
</evidence>
<dbReference type="Proteomes" id="UP000027730">
    <property type="component" value="Unassembled WGS sequence"/>
</dbReference>
<dbReference type="EMBL" id="KL584735">
    <property type="protein sequence ID" value="KEQ68201.1"/>
    <property type="molecule type" value="Genomic_DNA"/>
</dbReference>
<accession>A0A074X0Q4</accession>
<gene>
    <name evidence="1" type="ORF">M436DRAFT_32312</name>
</gene>
<dbReference type="HOGENOM" id="CLU_066042_6_2_1"/>
<sequence>CYCGTSLAQAEHLNCVFDQVASAWMPPQCRDDQISSQFDHSGPLDGGRWPYYADKNGTQQLSIQELAELGGKLTHYYTTLQWHLVHCNFIWRMQYLAWTEGSLIVGDRDDTMHHITHC</sequence>
<dbReference type="OrthoDB" id="3501153at2759"/>
<proteinExistence type="predicted"/>
<dbReference type="STRING" id="1043004.A0A074X0Q4"/>
<dbReference type="GeneID" id="25408274"/>
<feature type="non-terminal residue" evidence="1">
    <location>
        <position position="118"/>
    </location>
</feature>
<dbReference type="AlphaFoldDB" id="A0A074X0Q4"/>
<dbReference type="PROSITE" id="PS00018">
    <property type="entry name" value="EF_HAND_1"/>
    <property type="match status" value="1"/>
</dbReference>
<name>A0A074X0Q4_9PEZI</name>
<reference evidence="1 2" key="1">
    <citation type="journal article" date="2014" name="BMC Genomics">
        <title>Genome sequencing of four Aureobasidium pullulans varieties: biotechnological potential, stress tolerance, and description of new species.</title>
        <authorList>
            <person name="Gostin Ar C."/>
            <person name="Ohm R.A."/>
            <person name="Kogej T."/>
            <person name="Sonjak S."/>
            <person name="Turk M."/>
            <person name="Zajc J."/>
            <person name="Zalar P."/>
            <person name="Grube M."/>
            <person name="Sun H."/>
            <person name="Han J."/>
            <person name="Sharma A."/>
            <person name="Chiniquy J."/>
            <person name="Ngan C.Y."/>
            <person name="Lipzen A."/>
            <person name="Barry K."/>
            <person name="Grigoriev I.V."/>
            <person name="Gunde-Cimerman N."/>
        </authorList>
    </citation>
    <scope>NUCLEOTIDE SEQUENCE [LARGE SCALE GENOMIC DNA]</scope>
    <source>
        <strain evidence="1 2">CBS 147.97</strain>
    </source>
</reference>
<dbReference type="InterPro" id="IPR018247">
    <property type="entry name" value="EF_Hand_1_Ca_BS"/>
</dbReference>
<evidence type="ECO:0000313" key="1">
    <source>
        <dbReference type="EMBL" id="KEQ68201.1"/>
    </source>
</evidence>
<organism evidence="1 2">
    <name type="scientific">Aureobasidium namibiae CBS 147.97</name>
    <dbReference type="NCBI Taxonomy" id="1043004"/>
    <lineage>
        <taxon>Eukaryota</taxon>
        <taxon>Fungi</taxon>
        <taxon>Dikarya</taxon>
        <taxon>Ascomycota</taxon>
        <taxon>Pezizomycotina</taxon>
        <taxon>Dothideomycetes</taxon>
        <taxon>Dothideomycetidae</taxon>
        <taxon>Dothideales</taxon>
        <taxon>Saccotheciaceae</taxon>
        <taxon>Aureobasidium</taxon>
    </lineage>
</organism>
<dbReference type="PANTHER" id="PTHR35896:SF3">
    <property type="entry name" value="MAJOR FACILITATOR SUPERFAMILY TRANSPORTER"/>
    <property type="match status" value="1"/>
</dbReference>
<protein>
    <submittedName>
        <fullName evidence="1">Uncharacterized protein</fullName>
    </submittedName>
</protein>